<evidence type="ECO:0008006" key="3">
    <source>
        <dbReference type="Google" id="ProtNLM"/>
    </source>
</evidence>
<dbReference type="Gene3D" id="3.30.70.100">
    <property type="match status" value="1"/>
</dbReference>
<dbReference type="InterPro" id="IPR011008">
    <property type="entry name" value="Dimeric_a/b-barrel"/>
</dbReference>
<protein>
    <recommendedName>
        <fullName evidence="3">ABM domain-containing protein</fullName>
    </recommendedName>
</protein>
<proteinExistence type="predicted"/>
<accession>A0A2Z5J7H6</accession>
<reference evidence="1 2" key="1">
    <citation type="journal article" date="2018" name="Front. Microbiol.">
        <title>Genome Sequencing of Streptomyces atratus SCSIOZH16 and Activation Production of Nocardamine via Metabolic Engineering.</title>
        <authorList>
            <person name="Li Y."/>
            <person name="Zhang C."/>
            <person name="Liu C."/>
            <person name="Ju J."/>
            <person name="Ma J."/>
        </authorList>
    </citation>
    <scope>NUCLEOTIDE SEQUENCE [LARGE SCALE GENOMIC DNA]</scope>
    <source>
        <strain evidence="1 2">SCSIO_ZH16</strain>
    </source>
</reference>
<dbReference type="GeneID" id="95517748"/>
<dbReference type="RefSeq" id="WP_114242952.1">
    <property type="nucleotide sequence ID" value="NZ_BMRN01000009.1"/>
</dbReference>
<gene>
    <name evidence="1" type="ORF">C5746_04205</name>
</gene>
<evidence type="ECO:0000313" key="1">
    <source>
        <dbReference type="EMBL" id="AXE76288.1"/>
    </source>
</evidence>
<evidence type="ECO:0000313" key="2">
    <source>
        <dbReference type="Proteomes" id="UP000252698"/>
    </source>
</evidence>
<dbReference type="KEGG" id="sata:C5746_04205"/>
<dbReference type="AlphaFoldDB" id="A0A2Z5J7H6"/>
<dbReference type="EMBL" id="CP027306">
    <property type="protein sequence ID" value="AXE76288.1"/>
    <property type="molecule type" value="Genomic_DNA"/>
</dbReference>
<dbReference type="Proteomes" id="UP000252698">
    <property type="component" value="Chromosome"/>
</dbReference>
<name>A0A2Z5J7H6_STRAR</name>
<dbReference type="SUPFAM" id="SSF54909">
    <property type="entry name" value="Dimeric alpha+beta barrel"/>
    <property type="match status" value="1"/>
</dbReference>
<organism evidence="1 2">
    <name type="scientific">Streptomyces atratus</name>
    <dbReference type="NCBI Taxonomy" id="1893"/>
    <lineage>
        <taxon>Bacteria</taxon>
        <taxon>Bacillati</taxon>
        <taxon>Actinomycetota</taxon>
        <taxon>Actinomycetes</taxon>
        <taxon>Kitasatosporales</taxon>
        <taxon>Streptomycetaceae</taxon>
        <taxon>Streptomyces</taxon>
    </lineage>
</organism>
<sequence length="99" mass="11323">MFARLSTYEGSPVPAQGDLTANWEETLEQVQEVPGFRGVYYLVDRASGKAKSLTLWDDEQTMQASEERTTRLREEIAKREGQRVVSVERFEVGFSHLEP</sequence>